<dbReference type="InterPro" id="IPR014284">
    <property type="entry name" value="RNA_pol_sigma-70_dom"/>
</dbReference>
<keyword evidence="2" id="KW-0805">Transcription regulation</keyword>
<dbReference type="RefSeq" id="WP_034968548.1">
    <property type="nucleotide sequence ID" value="NZ_FOFI01000007.1"/>
</dbReference>
<sequence length="174" mass="20368">MEHELYIRCKNKDRNAQRKLYEEYAGRFFATCKRYLKNDEDAEEVLADSFYLIFTKLDQLKELQVFDAWAKKIVVNQCLQKLRKKQPFSISIEENFVDLAEAEPENVSEERGILSLLNFLPEGCRTIFNLFAMEGYPHKEIAQMLSISEGTSKSQVNFARKKLQELVKLQTINS</sequence>
<accession>A0A085B6T9</accession>
<proteinExistence type="inferred from homology"/>
<dbReference type="Proteomes" id="UP000028623">
    <property type="component" value="Unassembled WGS sequence"/>
</dbReference>
<evidence type="ECO:0000256" key="1">
    <source>
        <dbReference type="ARBA" id="ARBA00010641"/>
    </source>
</evidence>
<keyword evidence="3" id="KW-0731">Sigma factor</keyword>
<comment type="caution">
    <text evidence="7">The sequence shown here is derived from an EMBL/GenBank/DDBJ whole genome shotgun (WGS) entry which is preliminary data.</text>
</comment>
<evidence type="ECO:0000256" key="2">
    <source>
        <dbReference type="ARBA" id="ARBA00023015"/>
    </source>
</evidence>
<dbReference type="InterPro" id="IPR007627">
    <property type="entry name" value="RNA_pol_sigma70_r2"/>
</dbReference>
<dbReference type="InterPro" id="IPR039425">
    <property type="entry name" value="RNA_pol_sigma-70-like"/>
</dbReference>
<reference evidence="7 8" key="1">
    <citation type="submission" date="2014-07" db="EMBL/GenBank/DDBJ databases">
        <title>Epilithonimonas lactis LMG 22401 Genome.</title>
        <authorList>
            <person name="Pipes S.E."/>
            <person name="Stropko S.J."/>
        </authorList>
    </citation>
    <scope>NUCLEOTIDE SEQUENCE [LARGE SCALE GENOMIC DNA]</scope>
    <source>
        <strain evidence="7 8">LMG 24401</strain>
    </source>
</reference>
<evidence type="ECO:0000256" key="4">
    <source>
        <dbReference type="ARBA" id="ARBA00023163"/>
    </source>
</evidence>
<dbReference type="SUPFAM" id="SSF88659">
    <property type="entry name" value="Sigma3 and sigma4 domains of RNA polymerase sigma factors"/>
    <property type="match status" value="1"/>
</dbReference>
<dbReference type="Gene3D" id="1.10.1740.10">
    <property type="match status" value="1"/>
</dbReference>
<comment type="similarity">
    <text evidence="1">Belongs to the sigma-70 factor family. ECF subfamily.</text>
</comment>
<dbReference type="InterPro" id="IPR013324">
    <property type="entry name" value="RNA_pol_sigma_r3/r4-like"/>
</dbReference>
<evidence type="ECO:0000259" key="5">
    <source>
        <dbReference type="Pfam" id="PF04542"/>
    </source>
</evidence>
<gene>
    <name evidence="7" type="ORF">IO89_18830</name>
</gene>
<dbReference type="OrthoDB" id="1056775at2"/>
<dbReference type="PANTHER" id="PTHR43133">
    <property type="entry name" value="RNA POLYMERASE ECF-TYPE SIGMA FACTO"/>
    <property type="match status" value="1"/>
</dbReference>
<dbReference type="InterPro" id="IPR013325">
    <property type="entry name" value="RNA_pol_sigma_r2"/>
</dbReference>
<evidence type="ECO:0000313" key="7">
    <source>
        <dbReference type="EMBL" id="KFC18184.1"/>
    </source>
</evidence>
<keyword evidence="4" id="KW-0804">Transcription</keyword>
<dbReference type="InterPro" id="IPR036388">
    <property type="entry name" value="WH-like_DNA-bd_sf"/>
</dbReference>
<dbReference type="Pfam" id="PF08281">
    <property type="entry name" value="Sigma70_r4_2"/>
    <property type="match status" value="1"/>
</dbReference>
<dbReference type="eggNOG" id="COG1595">
    <property type="taxonomic scope" value="Bacteria"/>
</dbReference>
<dbReference type="Gene3D" id="1.10.10.10">
    <property type="entry name" value="Winged helix-like DNA-binding domain superfamily/Winged helix DNA-binding domain"/>
    <property type="match status" value="1"/>
</dbReference>
<dbReference type="STRING" id="421072.SAMN04488097_3868"/>
<evidence type="ECO:0000313" key="8">
    <source>
        <dbReference type="Proteomes" id="UP000028623"/>
    </source>
</evidence>
<dbReference type="NCBIfam" id="TIGR02937">
    <property type="entry name" value="sigma70-ECF"/>
    <property type="match status" value="1"/>
</dbReference>
<dbReference type="GO" id="GO:0006352">
    <property type="term" value="P:DNA-templated transcription initiation"/>
    <property type="evidence" value="ECO:0007669"/>
    <property type="project" value="InterPro"/>
</dbReference>
<protein>
    <submittedName>
        <fullName evidence="7">RNA polymerase subunit sigma24</fullName>
    </submittedName>
</protein>
<keyword evidence="8" id="KW-1185">Reference proteome</keyword>
<evidence type="ECO:0000256" key="3">
    <source>
        <dbReference type="ARBA" id="ARBA00023082"/>
    </source>
</evidence>
<evidence type="ECO:0000259" key="6">
    <source>
        <dbReference type="Pfam" id="PF08281"/>
    </source>
</evidence>
<dbReference type="EMBL" id="JPLY01000008">
    <property type="protein sequence ID" value="KFC18184.1"/>
    <property type="molecule type" value="Genomic_DNA"/>
</dbReference>
<dbReference type="AlphaFoldDB" id="A0A085B6T9"/>
<dbReference type="PANTHER" id="PTHR43133:SF46">
    <property type="entry name" value="RNA POLYMERASE SIGMA-70 FACTOR ECF SUBFAMILY"/>
    <property type="match status" value="1"/>
</dbReference>
<dbReference type="GO" id="GO:0003677">
    <property type="term" value="F:DNA binding"/>
    <property type="evidence" value="ECO:0007669"/>
    <property type="project" value="InterPro"/>
</dbReference>
<organism evidence="7 8">
    <name type="scientific">Epilithonimonas lactis</name>
    <dbReference type="NCBI Taxonomy" id="421072"/>
    <lineage>
        <taxon>Bacteria</taxon>
        <taxon>Pseudomonadati</taxon>
        <taxon>Bacteroidota</taxon>
        <taxon>Flavobacteriia</taxon>
        <taxon>Flavobacteriales</taxon>
        <taxon>Weeksellaceae</taxon>
        <taxon>Chryseobacterium group</taxon>
        <taxon>Epilithonimonas</taxon>
    </lineage>
</organism>
<dbReference type="Pfam" id="PF04542">
    <property type="entry name" value="Sigma70_r2"/>
    <property type="match status" value="1"/>
</dbReference>
<name>A0A085B6T9_9FLAO</name>
<feature type="domain" description="RNA polymerase sigma-70 region 2" evidence="5">
    <location>
        <begin position="20"/>
        <end position="86"/>
    </location>
</feature>
<dbReference type="InterPro" id="IPR013249">
    <property type="entry name" value="RNA_pol_sigma70_r4_t2"/>
</dbReference>
<dbReference type="GO" id="GO:0016987">
    <property type="term" value="F:sigma factor activity"/>
    <property type="evidence" value="ECO:0007669"/>
    <property type="project" value="UniProtKB-KW"/>
</dbReference>
<feature type="domain" description="RNA polymerase sigma factor 70 region 4 type 2" evidence="6">
    <location>
        <begin position="113"/>
        <end position="163"/>
    </location>
</feature>
<dbReference type="SUPFAM" id="SSF88946">
    <property type="entry name" value="Sigma2 domain of RNA polymerase sigma factors"/>
    <property type="match status" value="1"/>
</dbReference>